<gene>
    <name evidence="1" type="ORF">OCBIM_22010610mg</name>
</gene>
<accession>A0A0L8IHW8</accession>
<dbReference type="AlphaFoldDB" id="A0A0L8IHW8"/>
<reference evidence="1" key="1">
    <citation type="submission" date="2015-07" db="EMBL/GenBank/DDBJ databases">
        <title>MeaNS - Measles Nucleotide Surveillance Program.</title>
        <authorList>
            <person name="Tran T."/>
            <person name="Druce J."/>
        </authorList>
    </citation>
    <scope>NUCLEOTIDE SEQUENCE</scope>
    <source>
        <strain evidence="1">UCB-OBI-ISO-001</strain>
        <tissue evidence="1">Gonad</tissue>
    </source>
</reference>
<sequence>MPTVINSINVMRLVQEKIECLTFIHNIVNINMGLLQMYEQNGIRILSSFFKCIKFINESSFPEESDCD</sequence>
<protein>
    <submittedName>
        <fullName evidence="1">Uncharacterized protein</fullName>
    </submittedName>
</protein>
<dbReference type="EMBL" id="KQ415669">
    <property type="protein sequence ID" value="KOG01048.1"/>
    <property type="molecule type" value="Genomic_DNA"/>
</dbReference>
<organism evidence="1">
    <name type="scientific">Octopus bimaculoides</name>
    <name type="common">California two-spotted octopus</name>
    <dbReference type="NCBI Taxonomy" id="37653"/>
    <lineage>
        <taxon>Eukaryota</taxon>
        <taxon>Metazoa</taxon>
        <taxon>Spiralia</taxon>
        <taxon>Lophotrochozoa</taxon>
        <taxon>Mollusca</taxon>
        <taxon>Cephalopoda</taxon>
        <taxon>Coleoidea</taxon>
        <taxon>Octopodiformes</taxon>
        <taxon>Octopoda</taxon>
        <taxon>Incirrata</taxon>
        <taxon>Octopodidae</taxon>
        <taxon>Octopus</taxon>
    </lineage>
</organism>
<evidence type="ECO:0000313" key="1">
    <source>
        <dbReference type="EMBL" id="KOG01048.1"/>
    </source>
</evidence>
<proteinExistence type="predicted"/>
<name>A0A0L8IHW8_OCTBM</name>